<proteinExistence type="predicted"/>
<reference evidence="1" key="1">
    <citation type="journal article" date="2021" name="PeerJ">
        <title>Extensive microbial diversity within the chicken gut microbiome revealed by metagenomics and culture.</title>
        <authorList>
            <person name="Gilroy R."/>
            <person name="Ravi A."/>
            <person name="Getino M."/>
            <person name="Pursley I."/>
            <person name="Horton D.L."/>
            <person name="Alikhan N.F."/>
            <person name="Baker D."/>
            <person name="Gharbi K."/>
            <person name="Hall N."/>
            <person name="Watson M."/>
            <person name="Adriaenssens E.M."/>
            <person name="Foster-Nyarko E."/>
            <person name="Jarju S."/>
            <person name="Secka A."/>
            <person name="Antonio M."/>
            <person name="Oren A."/>
            <person name="Chaudhuri R.R."/>
            <person name="La Ragione R."/>
            <person name="Hildebrand F."/>
            <person name="Pallen M.J."/>
        </authorList>
    </citation>
    <scope>NUCLEOTIDE SEQUENCE</scope>
    <source>
        <strain evidence="1">1647</strain>
    </source>
</reference>
<dbReference type="EMBL" id="DYWO01000069">
    <property type="protein sequence ID" value="HJF48615.1"/>
    <property type="molecule type" value="Genomic_DNA"/>
</dbReference>
<sequence length="59" mass="6628">NLNGQLRWEYPKGTDFNHVTDDELRTVQDMLNARPRVVLDGATPSETLDELITTVALTS</sequence>
<protein>
    <submittedName>
        <fullName evidence="1">IS30 family transposase</fullName>
    </submittedName>
</protein>
<evidence type="ECO:0000313" key="2">
    <source>
        <dbReference type="Proteomes" id="UP000775129"/>
    </source>
</evidence>
<feature type="non-terminal residue" evidence="1">
    <location>
        <position position="1"/>
    </location>
</feature>
<comment type="caution">
    <text evidence="1">The sequence shown here is derived from an EMBL/GenBank/DDBJ whole genome shotgun (WGS) entry which is preliminary data.</text>
</comment>
<dbReference type="Proteomes" id="UP000775129">
    <property type="component" value="Unassembled WGS sequence"/>
</dbReference>
<organism evidence="1 2">
    <name type="scientific">Brachybacterium paraconglomeratum</name>
    <dbReference type="NCBI Taxonomy" id="173362"/>
    <lineage>
        <taxon>Bacteria</taxon>
        <taxon>Bacillati</taxon>
        <taxon>Actinomycetota</taxon>
        <taxon>Actinomycetes</taxon>
        <taxon>Micrococcales</taxon>
        <taxon>Dermabacteraceae</taxon>
        <taxon>Brachybacterium</taxon>
    </lineage>
</organism>
<gene>
    <name evidence="1" type="ORF">K8W24_02275</name>
</gene>
<reference evidence="1" key="2">
    <citation type="submission" date="2021-09" db="EMBL/GenBank/DDBJ databases">
        <authorList>
            <person name="Gilroy R."/>
        </authorList>
    </citation>
    <scope>NUCLEOTIDE SEQUENCE</scope>
    <source>
        <strain evidence="1">1647</strain>
    </source>
</reference>
<dbReference type="AlphaFoldDB" id="A0A921GKR0"/>
<evidence type="ECO:0000313" key="1">
    <source>
        <dbReference type="EMBL" id="HJF48615.1"/>
    </source>
</evidence>
<accession>A0A921GKR0</accession>
<name>A0A921GKR0_9MICO</name>